<evidence type="ECO:0000313" key="2">
    <source>
        <dbReference type="Proteomes" id="UP000280834"/>
    </source>
</evidence>
<protein>
    <submittedName>
        <fullName evidence="3">Glutamine amidotransferase type-2 domain-containing protein</fullName>
    </submittedName>
</protein>
<evidence type="ECO:0000313" key="3">
    <source>
        <dbReference type="WBParaSite" id="BTMF_0001106601-mRNA-1"/>
    </source>
</evidence>
<evidence type="ECO:0000313" key="1">
    <source>
        <dbReference type="EMBL" id="VDO30611.1"/>
    </source>
</evidence>
<accession>A0A0R3QTL4</accession>
<organism evidence="3">
    <name type="scientific">Brugia timori</name>
    <dbReference type="NCBI Taxonomy" id="42155"/>
    <lineage>
        <taxon>Eukaryota</taxon>
        <taxon>Metazoa</taxon>
        <taxon>Ecdysozoa</taxon>
        <taxon>Nematoda</taxon>
        <taxon>Chromadorea</taxon>
        <taxon>Rhabditida</taxon>
        <taxon>Spirurina</taxon>
        <taxon>Spiruromorpha</taxon>
        <taxon>Filarioidea</taxon>
        <taxon>Onchocercidae</taxon>
        <taxon>Brugia</taxon>
    </lineage>
</organism>
<reference evidence="1 2" key="2">
    <citation type="submission" date="2018-11" db="EMBL/GenBank/DDBJ databases">
        <authorList>
            <consortium name="Pathogen Informatics"/>
        </authorList>
    </citation>
    <scope>NUCLEOTIDE SEQUENCE [LARGE SCALE GENOMIC DNA]</scope>
</reference>
<name>A0A0R3QTL4_9BILA</name>
<keyword evidence="2" id="KW-1185">Reference proteome</keyword>
<dbReference type="AlphaFoldDB" id="A0A0R3QTL4"/>
<proteinExistence type="predicted"/>
<dbReference type="EMBL" id="UZAG01016762">
    <property type="protein sequence ID" value="VDO30611.1"/>
    <property type="molecule type" value="Genomic_DNA"/>
</dbReference>
<sequence length="58" mass="6372">MYCPLAVHLDYDPPIPNTTAPVATTSDCVLSHNGFLGRSDLIQTVCQLYDVVQGERVH</sequence>
<dbReference type="WBParaSite" id="BTMF_0001106601-mRNA-1">
    <property type="protein sequence ID" value="BTMF_0001106601-mRNA-1"/>
    <property type="gene ID" value="BTMF_0001106601"/>
</dbReference>
<dbReference type="Proteomes" id="UP000280834">
    <property type="component" value="Unassembled WGS sequence"/>
</dbReference>
<gene>
    <name evidence="1" type="ORF">BTMF_LOCUS9100</name>
</gene>
<reference evidence="3" key="1">
    <citation type="submission" date="2017-02" db="UniProtKB">
        <authorList>
            <consortium name="WormBaseParasite"/>
        </authorList>
    </citation>
    <scope>IDENTIFICATION</scope>
</reference>